<keyword evidence="4" id="KW-1185">Reference proteome</keyword>
<feature type="domain" description="EfeO-type cupredoxin-like" evidence="2">
    <location>
        <begin position="27"/>
        <end position="129"/>
    </location>
</feature>
<evidence type="ECO:0000313" key="4">
    <source>
        <dbReference type="Proteomes" id="UP000295525"/>
    </source>
</evidence>
<comment type="caution">
    <text evidence="3">The sequence shown here is derived from an EMBL/GenBank/DDBJ whole genome shotgun (WGS) entry which is preliminary data.</text>
</comment>
<dbReference type="OrthoDB" id="5958460at2"/>
<dbReference type="InterPro" id="IPR008972">
    <property type="entry name" value="Cupredoxin"/>
</dbReference>
<dbReference type="Pfam" id="PF13473">
    <property type="entry name" value="Cupredoxin_1"/>
    <property type="match status" value="1"/>
</dbReference>
<sequence>MRTNTLNRPFEEKGTLAGARRLWAVSLMALCLMFGVAGMARADQMPVLTLTFKQGGTFEPVRPTVPAGKFKLVLVNESKEPVEFESLPLRKEKVLGPGVSSSVVITISRPGEYPFFDDFHQNVKGVLVVTEKK</sequence>
<accession>A0A4R3LL58</accession>
<dbReference type="Proteomes" id="UP000295525">
    <property type="component" value="Unassembled WGS sequence"/>
</dbReference>
<dbReference type="GO" id="GO:0042597">
    <property type="term" value="C:periplasmic space"/>
    <property type="evidence" value="ECO:0007669"/>
    <property type="project" value="UniProtKB-SubCell"/>
</dbReference>
<dbReference type="SUPFAM" id="SSF49503">
    <property type="entry name" value="Cupredoxins"/>
    <property type="match status" value="1"/>
</dbReference>
<reference evidence="3 4" key="1">
    <citation type="submission" date="2019-03" db="EMBL/GenBank/DDBJ databases">
        <title>Genomic Encyclopedia of Type Strains, Phase IV (KMG-IV): sequencing the most valuable type-strain genomes for metagenomic binning, comparative biology and taxonomic classification.</title>
        <authorList>
            <person name="Goeker M."/>
        </authorList>
    </citation>
    <scope>NUCLEOTIDE SEQUENCE [LARGE SCALE GENOMIC DNA]</scope>
    <source>
        <strain evidence="3 4">DSM 24591</strain>
    </source>
</reference>
<comment type="subcellular location">
    <subcellularLocation>
        <location evidence="1">Periplasm</location>
    </subcellularLocation>
</comment>
<evidence type="ECO:0000313" key="3">
    <source>
        <dbReference type="EMBL" id="TCT01013.1"/>
    </source>
</evidence>
<evidence type="ECO:0000259" key="2">
    <source>
        <dbReference type="Pfam" id="PF13473"/>
    </source>
</evidence>
<evidence type="ECO:0000256" key="1">
    <source>
        <dbReference type="ARBA" id="ARBA00004418"/>
    </source>
</evidence>
<organism evidence="3 4">
    <name type="scientific">Paralcaligenes ureilyticus</name>
    <dbReference type="NCBI Taxonomy" id="627131"/>
    <lineage>
        <taxon>Bacteria</taxon>
        <taxon>Pseudomonadati</taxon>
        <taxon>Pseudomonadota</taxon>
        <taxon>Betaproteobacteria</taxon>
        <taxon>Burkholderiales</taxon>
        <taxon>Alcaligenaceae</taxon>
        <taxon>Paralcaligenes</taxon>
    </lineage>
</organism>
<proteinExistence type="predicted"/>
<dbReference type="EMBL" id="SMAJ01000026">
    <property type="protein sequence ID" value="TCT01013.1"/>
    <property type="molecule type" value="Genomic_DNA"/>
</dbReference>
<name>A0A4R3LL58_9BURK</name>
<protein>
    <submittedName>
        <fullName evidence="3">Cupredoxin-like protein</fullName>
    </submittedName>
</protein>
<dbReference type="AlphaFoldDB" id="A0A4R3LL58"/>
<gene>
    <name evidence="3" type="ORF">EDC26_1264</name>
</gene>
<dbReference type="Gene3D" id="2.60.40.420">
    <property type="entry name" value="Cupredoxins - blue copper proteins"/>
    <property type="match status" value="1"/>
</dbReference>
<dbReference type="InterPro" id="IPR028096">
    <property type="entry name" value="EfeO_Cupredoxin"/>
</dbReference>